<dbReference type="Pfam" id="PF20233">
    <property type="entry name" value="DUF6590"/>
    <property type="match status" value="1"/>
</dbReference>
<dbReference type="AlphaFoldDB" id="A0A6V8R3Z0"/>
<dbReference type="PANTHER" id="PTHR35391:SF5">
    <property type="entry name" value="DUF6590 DOMAIN-CONTAINING PROTEIN"/>
    <property type="match status" value="1"/>
</dbReference>
<evidence type="ECO:0000256" key="1">
    <source>
        <dbReference type="SAM" id="MobiDB-lite"/>
    </source>
</evidence>
<name>A0A6V8R3Z0_TRIAP</name>
<dbReference type="Proteomes" id="UP000517252">
    <property type="component" value="Unassembled WGS sequence"/>
</dbReference>
<evidence type="ECO:0000313" key="4">
    <source>
        <dbReference type="Proteomes" id="UP000517252"/>
    </source>
</evidence>
<sequence>MYHGSKSESHQWGSWSAWVFNKEQSRYYRFRQDSEGAKTLPALETSHHHRQHLHVYLLGNYDFDWDQHDSAATAHAQTPRDTTISDITEGLRGLTTDYNGSISEDHASKPRSSKHRSKHKQRTGSRDEDSAQDAYGTFAADSLHASQAGQYDYTAGQYQQTRRYSNEGHYSPDQDPEDEELADTIAASRQYNYDEYANAGESSAAAYAPYDEEEEEGPPTPRAQSSAGSYHIAATVLEEPPEELDPRYQVEPSIRFQPGEIFKVHWSEPQGASSDGAPSVSGKHEIQNRFGTKFFVGFRRFIVIANDQGHCTCVPILTYGGKGCKKKGVKADKHGIIYERGGKPRLLDKEPKLGFPPVRVEMKQEGEKLSKESRVNYSKLVTVEHNVKVFFIGSIVYNDWELVSDAVNHCWNKKNHQKQRHR</sequence>
<reference evidence="3" key="1">
    <citation type="submission" date="2020-07" db="EMBL/GenBank/DDBJ databases">
        <title>Trichoderma asperellum IC-1 whole genome shotgun sequence.</title>
        <authorList>
            <person name="Kanamasa S."/>
            <person name="Takahashi H."/>
        </authorList>
    </citation>
    <scope>NUCLEOTIDE SEQUENCE [LARGE SCALE GENOMIC DNA]</scope>
    <source>
        <strain evidence="3">IC-1</strain>
    </source>
</reference>
<feature type="region of interest" description="Disordered" evidence="1">
    <location>
        <begin position="208"/>
        <end position="229"/>
    </location>
</feature>
<dbReference type="InterPro" id="IPR046497">
    <property type="entry name" value="DUF6590"/>
</dbReference>
<accession>A0A6V8R3Z0</accession>
<evidence type="ECO:0000259" key="2">
    <source>
        <dbReference type="Pfam" id="PF20233"/>
    </source>
</evidence>
<proteinExistence type="predicted"/>
<gene>
    <name evidence="3" type="ORF">TASIC1_0014019300</name>
</gene>
<dbReference type="PANTHER" id="PTHR35391">
    <property type="entry name" value="C2H2-TYPE DOMAIN-CONTAINING PROTEIN-RELATED"/>
    <property type="match status" value="1"/>
</dbReference>
<organism evidence="3 4">
    <name type="scientific">Trichoderma asperellum</name>
    <name type="common">Filamentous fungus</name>
    <dbReference type="NCBI Taxonomy" id="101201"/>
    <lineage>
        <taxon>Eukaryota</taxon>
        <taxon>Fungi</taxon>
        <taxon>Dikarya</taxon>
        <taxon>Ascomycota</taxon>
        <taxon>Pezizomycotina</taxon>
        <taxon>Sordariomycetes</taxon>
        <taxon>Hypocreomycetidae</taxon>
        <taxon>Hypocreales</taxon>
        <taxon>Hypocreaceae</taxon>
        <taxon>Trichoderma</taxon>
    </lineage>
</organism>
<feature type="region of interest" description="Disordered" evidence="1">
    <location>
        <begin position="95"/>
        <end position="131"/>
    </location>
</feature>
<protein>
    <recommendedName>
        <fullName evidence="2">DUF6590 domain-containing protein</fullName>
    </recommendedName>
</protein>
<comment type="caution">
    <text evidence="3">The sequence shown here is derived from an EMBL/GenBank/DDBJ whole genome shotgun (WGS) entry which is preliminary data.</text>
</comment>
<dbReference type="OrthoDB" id="3559580at2759"/>
<feature type="domain" description="DUF6590" evidence="2">
    <location>
        <begin position="255"/>
        <end position="402"/>
    </location>
</feature>
<feature type="compositionally biased region" description="Basic residues" evidence="1">
    <location>
        <begin position="109"/>
        <end position="123"/>
    </location>
</feature>
<evidence type="ECO:0000313" key="3">
    <source>
        <dbReference type="EMBL" id="GFP59771.1"/>
    </source>
</evidence>
<dbReference type="EMBL" id="BLZH01000014">
    <property type="protein sequence ID" value="GFP59771.1"/>
    <property type="molecule type" value="Genomic_DNA"/>
</dbReference>